<reference evidence="1 2" key="1">
    <citation type="submission" date="2017-12" db="EMBL/GenBank/DDBJ databases">
        <title>Comparative genomics of Botrytis spp.</title>
        <authorList>
            <person name="Valero-Jimenez C.A."/>
            <person name="Tapia P."/>
            <person name="Veloso J."/>
            <person name="Silva-Moreno E."/>
            <person name="Staats M."/>
            <person name="Valdes J.H."/>
            <person name="Van Kan J.A.L."/>
        </authorList>
    </citation>
    <scope>NUCLEOTIDE SEQUENCE [LARGE SCALE GENOMIC DNA]</scope>
    <source>
        <strain evidence="1 2">Bh0001</strain>
    </source>
</reference>
<evidence type="ECO:0000313" key="1">
    <source>
        <dbReference type="EMBL" id="TGO38914.1"/>
    </source>
</evidence>
<proteinExistence type="predicted"/>
<sequence>MNLKGSGLAESHHGALELPRRTLNLGTVELLLGFRMPIELRWSIFPILEVSGWRTQLRSDSTGLEAELSAGPTLYGKDIL</sequence>
<evidence type="ECO:0000313" key="2">
    <source>
        <dbReference type="Proteomes" id="UP000297814"/>
    </source>
</evidence>
<protein>
    <submittedName>
        <fullName evidence="1">Uncharacterized protein</fullName>
    </submittedName>
</protein>
<comment type="caution">
    <text evidence="1">The sequence shown here is derived from an EMBL/GenBank/DDBJ whole genome shotgun (WGS) entry which is preliminary data.</text>
</comment>
<dbReference type="AlphaFoldDB" id="A0A4Z1GPS0"/>
<dbReference type="EMBL" id="PQXK01000064">
    <property type="protein sequence ID" value="TGO38914.1"/>
    <property type="molecule type" value="Genomic_DNA"/>
</dbReference>
<name>A0A4Z1GPS0_9HELO</name>
<dbReference type="Proteomes" id="UP000297814">
    <property type="component" value="Unassembled WGS sequence"/>
</dbReference>
<keyword evidence="2" id="KW-1185">Reference proteome</keyword>
<gene>
    <name evidence="1" type="ORF">BHYA_0064g00100</name>
</gene>
<organism evidence="1 2">
    <name type="scientific">Botrytis hyacinthi</name>
    <dbReference type="NCBI Taxonomy" id="278943"/>
    <lineage>
        <taxon>Eukaryota</taxon>
        <taxon>Fungi</taxon>
        <taxon>Dikarya</taxon>
        <taxon>Ascomycota</taxon>
        <taxon>Pezizomycotina</taxon>
        <taxon>Leotiomycetes</taxon>
        <taxon>Helotiales</taxon>
        <taxon>Sclerotiniaceae</taxon>
        <taxon>Botrytis</taxon>
    </lineage>
</organism>
<accession>A0A4Z1GPS0</accession>